<gene>
    <name evidence="7 8" type="primary">lgt</name>
    <name evidence="8" type="ORF">GCM10007966_14330</name>
</gene>
<dbReference type="PANTHER" id="PTHR30589">
    <property type="entry name" value="PROLIPOPROTEIN DIACYLGLYCERYL TRANSFERASE"/>
    <property type="match status" value="1"/>
</dbReference>
<feature type="transmembrane region" description="Helical" evidence="7">
    <location>
        <begin position="21"/>
        <end position="38"/>
    </location>
</feature>
<comment type="similarity">
    <text evidence="1 7">Belongs to the Lgt family.</text>
</comment>
<dbReference type="GO" id="GO:0042158">
    <property type="term" value="P:lipoprotein biosynthetic process"/>
    <property type="evidence" value="ECO:0007669"/>
    <property type="project" value="UniProtKB-UniRule"/>
</dbReference>
<dbReference type="PROSITE" id="PS01311">
    <property type="entry name" value="LGT"/>
    <property type="match status" value="1"/>
</dbReference>
<dbReference type="NCBIfam" id="TIGR00544">
    <property type="entry name" value="lgt"/>
    <property type="match status" value="1"/>
</dbReference>
<proteinExistence type="inferred from homology"/>
<evidence type="ECO:0000256" key="2">
    <source>
        <dbReference type="ARBA" id="ARBA00022475"/>
    </source>
</evidence>
<reference evidence="8" key="1">
    <citation type="journal article" date="2014" name="Int. J. Syst. Evol. Microbiol.">
        <title>Complete genome sequence of Corynebacterium casei LMG S-19264T (=DSM 44701T), isolated from a smear-ripened cheese.</title>
        <authorList>
            <consortium name="US DOE Joint Genome Institute (JGI-PGF)"/>
            <person name="Walter F."/>
            <person name="Albersmeier A."/>
            <person name="Kalinowski J."/>
            <person name="Ruckert C."/>
        </authorList>
    </citation>
    <scope>NUCLEOTIDE SEQUENCE</scope>
    <source>
        <strain evidence="8">JCM 13919</strain>
    </source>
</reference>
<feature type="binding site" evidence="7">
    <location>
        <position position="141"/>
    </location>
    <ligand>
        <name>a 1,2-diacyl-sn-glycero-3-phospho-(1'-sn-glycerol)</name>
        <dbReference type="ChEBI" id="CHEBI:64716"/>
    </ligand>
</feature>
<comment type="catalytic activity">
    <reaction evidence="7">
        <text>L-cysteinyl-[prolipoprotein] + a 1,2-diacyl-sn-glycero-3-phospho-(1'-sn-glycerol) = an S-1,2-diacyl-sn-glyceryl-L-cysteinyl-[prolipoprotein] + sn-glycerol 1-phosphate + H(+)</text>
        <dbReference type="Rhea" id="RHEA:56712"/>
        <dbReference type="Rhea" id="RHEA-COMP:14679"/>
        <dbReference type="Rhea" id="RHEA-COMP:14680"/>
        <dbReference type="ChEBI" id="CHEBI:15378"/>
        <dbReference type="ChEBI" id="CHEBI:29950"/>
        <dbReference type="ChEBI" id="CHEBI:57685"/>
        <dbReference type="ChEBI" id="CHEBI:64716"/>
        <dbReference type="ChEBI" id="CHEBI:140658"/>
        <dbReference type="EC" id="2.5.1.145"/>
    </reaction>
</comment>
<dbReference type="AlphaFoldDB" id="A0A917NBV8"/>
<keyword evidence="5 7" id="KW-1133">Transmembrane helix</keyword>
<evidence type="ECO:0000313" key="9">
    <source>
        <dbReference type="Proteomes" id="UP000630149"/>
    </source>
</evidence>
<evidence type="ECO:0000256" key="6">
    <source>
        <dbReference type="ARBA" id="ARBA00023136"/>
    </source>
</evidence>
<keyword evidence="9" id="KW-1185">Reference proteome</keyword>
<dbReference type="GO" id="GO:0008961">
    <property type="term" value="F:phosphatidylglycerol-prolipoprotein diacylglyceryl transferase activity"/>
    <property type="evidence" value="ECO:0007669"/>
    <property type="project" value="UniProtKB-UniRule"/>
</dbReference>
<dbReference type="InterPro" id="IPR001640">
    <property type="entry name" value="Lgt"/>
</dbReference>
<evidence type="ECO:0000256" key="7">
    <source>
        <dbReference type="HAMAP-Rule" id="MF_01147"/>
    </source>
</evidence>
<keyword evidence="2 7" id="KW-1003">Cell membrane</keyword>
<feature type="transmembrane region" description="Helical" evidence="7">
    <location>
        <begin position="128"/>
        <end position="146"/>
    </location>
</feature>
<keyword evidence="4 7" id="KW-0812">Transmembrane</keyword>
<dbReference type="HAMAP" id="MF_01147">
    <property type="entry name" value="Lgt"/>
    <property type="match status" value="1"/>
</dbReference>
<evidence type="ECO:0000256" key="1">
    <source>
        <dbReference type="ARBA" id="ARBA00007150"/>
    </source>
</evidence>
<comment type="function">
    <text evidence="7">Catalyzes the transfer of the diacylglyceryl group from phosphatidylglycerol to the sulfhydryl group of the N-terminal cysteine of a prolipoprotein, the first step in the formation of mature lipoproteins.</text>
</comment>
<sequence>MRILVFPHIDPVAFSLGPVRVHWYGLMYLVGFIAAWLLAHWRVKRYHLNWTSEQIGDLIFYSALGVIIGGRLGYMVFYNLPELIHQPLSLFKVWQGGMSFHGGLLGVILVLWLLTYKFNKRFLEITDFVVPLVPIGLAAGRLGNFINGELWGRPTDMPWGIVFPHVDQQPRHPSQLYEFGLEGVALFILVWWYASKPRPLGCVSAVFFVGYAIARLIVEFFRAPDPQLGYLAFNWLTMGQLLSIPMLVIGLVFLWMKRNENVPKPS</sequence>
<dbReference type="EC" id="2.5.1.145" evidence="7"/>
<evidence type="ECO:0000313" key="8">
    <source>
        <dbReference type="EMBL" id="GGI86799.1"/>
    </source>
</evidence>
<name>A0A917NBV8_9GAMM</name>
<comment type="pathway">
    <text evidence="7">Protein modification; lipoprotein biosynthesis (diacylglyceryl transfer).</text>
</comment>
<evidence type="ECO:0000256" key="3">
    <source>
        <dbReference type="ARBA" id="ARBA00022679"/>
    </source>
</evidence>
<feature type="transmembrane region" description="Helical" evidence="7">
    <location>
        <begin position="58"/>
        <end position="78"/>
    </location>
</feature>
<dbReference type="PANTHER" id="PTHR30589:SF0">
    <property type="entry name" value="PHOSPHATIDYLGLYCEROL--PROLIPOPROTEIN DIACYLGLYCERYL TRANSFERASE"/>
    <property type="match status" value="1"/>
</dbReference>
<feature type="transmembrane region" description="Helical" evidence="7">
    <location>
        <begin position="200"/>
        <end position="218"/>
    </location>
</feature>
<keyword evidence="3 7" id="KW-0808">Transferase</keyword>
<dbReference type="Pfam" id="PF01790">
    <property type="entry name" value="LGT"/>
    <property type="match status" value="1"/>
</dbReference>
<comment type="caution">
    <text evidence="8">The sequence shown here is derived from an EMBL/GenBank/DDBJ whole genome shotgun (WGS) entry which is preliminary data.</text>
</comment>
<dbReference type="EMBL" id="BMOB01000006">
    <property type="protein sequence ID" value="GGI86799.1"/>
    <property type="molecule type" value="Genomic_DNA"/>
</dbReference>
<reference evidence="8" key="2">
    <citation type="submission" date="2020-09" db="EMBL/GenBank/DDBJ databases">
        <authorList>
            <person name="Sun Q."/>
            <person name="Ohkuma M."/>
        </authorList>
    </citation>
    <scope>NUCLEOTIDE SEQUENCE</scope>
    <source>
        <strain evidence="8">JCM 13919</strain>
    </source>
</reference>
<dbReference type="GO" id="GO:0005886">
    <property type="term" value="C:plasma membrane"/>
    <property type="evidence" value="ECO:0007669"/>
    <property type="project" value="UniProtKB-SubCell"/>
</dbReference>
<dbReference type="Proteomes" id="UP000630149">
    <property type="component" value="Unassembled WGS sequence"/>
</dbReference>
<feature type="transmembrane region" description="Helical" evidence="7">
    <location>
        <begin position="98"/>
        <end position="116"/>
    </location>
</feature>
<evidence type="ECO:0000256" key="4">
    <source>
        <dbReference type="ARBA" id="ARBA00022692"/>
    </source>
</evidence>
<keyword evidence="6 7" id="KW-0472">Membrane</keyword>
<feature type="transmembrane region" description="Helical" evidence="7">
    <location>
        <begin position="230"/>
        <end position="256"/>
    </location>
</feature>
<evidence type="ECO:0000256" key="5">
    <source>
        <dbReference type="ARBA" id="ARBA00022989"/>
    </source>
</evidence>
<accession>A0A917NBV8</accession>
<feature type="transmembrane region" description="Helical" evidence="7">
    <location>
        <begin position="176"/>
        <end position="193"/>
    </location>
</feature>
<organism evidence="8 9">
    <name type="scientific">Legionella impletisoli</name>
    <dbReference type="NCBI Taxonomy" id="343510"/>
    <lineage>
        <taxon>Bacteria</taxon>
        <taxon>Pseudomonadati</taxon>
        <taxon>Pseudomonadota</taxon>
        <taxon>Gammaproteobacteria</taxon>
        <taxon>Legionellales</taxon>
        <taxon>Legionellaceae</taxon>
        <taxon>Legionella</taxon>
    </lineage>
</organism>
<comment type="subcellular location">
    <subcellularLocation>
        <location evidence="7">Cell membrane</location>
        <topology evidence="7">Multi-pass membrane protein</topology>
    </subcellularLocation>
</comment>
<protein>
    <recommendedName>
        <fullName evidence="7">Phosphatidylglycerol--prolipoprotein diacylglyceryl transferase</fullName>
        <ecNumber evidence="7">2.5.1.145</ecNumber>
    </recommendedName>
</protein>